<dbReference type="Proteomes" id="UP001054837">
    <property type="component" value="Unassembled WGS sequence"/>
</dbReference>
<reference evidence="1 2" key="1">
    <citation type="submission" date="2021-06" db="EMBL/GenBank/DDBJ databases">
        <title>Caerostris darwini draft genome.</title>
        <authorList>
            <person name="Kono N."/>
            <person name="Arakawa K."/>
        </authorList>
    </citation>
    <scope>NUCLEOTIDE SEQUENCE [LARGE SCALE GENOMIC DNA]</scope>
</reference>
<proteinExistence type="predicted"/>
<gene>
    <name evidence="1" type="ORF">CDAR_484071</name>
</gene>
<evidence type="ECO:0000313" key="1">
    <source>
        <dbReference type="EMBL" id="GIY41835.1"/>
    </source>
</evidence>
<comment type="caution">
    <text evidence="1">The sequence shown here is derived from an EMBL/GenBank/DDBJ whole genome shotgun (WGS) entry which is preliminary data.</text>
</comment>
<accession>A0AAV4T6B5</accession>
<keyword evidence="2" id="KW-1185">Reference proteome</keyword>
<organism evidence="1 2">
    <name type="scientific">Caerostris darwini</name>
    <dbReference type="NCBI Taxonomy" id="1538125"/>
    <lineage>
        <taxon>Eukaryota</taxon>
        <taxon>Metazoa</taxon>
        <taxon>Ecdysozoa</taxon>
        <taxon>Arthropoda</taxon>
        <taxon>Chelicerata</taxon>
        <taxon>Arachnida</taxon>
        <taxon>Araneae</taxon>
        <taxon>Araneomorphae</taxon>
        <taxon>Entelegynae</taxon>
        <taxon>Araneoidea</taxon>
        <taxon>Araneidae</taxon>
        <taxon>Caerostris</taxon>
    </lineage>
</organism>
<dbReference type="AlphaFoldDB" id="A0AAV4T6B5"/>
<evidence type="ECO:0000313" key="2">
    <source>
        <dbReference type="Proteomes" id="UP001054837"/>
    </source>
</evidence>
<name>A0AAV4T6B5_9ARAC</name>
<protein>
    <submittedName>
        <fullName evidence="1">Uncharacterized protein</fullName>
    </submittedName>
</protein>
<sequence>MSHAKAISVELIPIIHTNLETNAETKYLKIQSSTIAHSCPLQLSLRVADHTQSTDVAMTALSKWWNHCTVIVTVTPTSQNNENRGKSVNHTRYVYNAKSFCGDDGTSLRKDL</sequence>
<dbReference type="EMBL" id="BPLQ01009118">
    <property type="protein sequence ID" value="GIY41835.1"/>
    <property type="molecule type" value="Genomic_DNA"/>
</dbReference>